<feature type="compositionally biased region" description="Low complexity" evidence="9">
    <location>
        <begin position="195"/>
        <end position="208"/>
    </location>
</feature>
<dbReference type="PROSITE" id="PS50068">
    <property type="entry name" value="LDLRA_2"/>
    <property type="match status" value="1"/>
</dbReference>
<feature type="region of interest" description="Disordered" evidence="9">
    <location>
        <begin position="658"/>
        <end position="800"/>
    </location>
</feature>
<evidence type="ECO:0000256" key="1">
    <source>
        <dbReference type="ARBA" id="ARBA00004479"/>
    </source>
</evidence>
<dbReference type="CDD" id="cd00112">
    <property type="entry name" value="LDLa"/>
    <property type="match status" value="1"/>
</dbReference>
<evidence type="ECO:0000313" key="14">
    <source>
        <dbReference type="Proteomes" id="UP001347796"/>
    </source>
</evidence>
<dbReference type="SMART" id="SM00765">
    <property type="entry name" value="MANEC"/>
    <property type="match status" value="1"/>
</dbReference>
<gene>
    <name evidence="13" type="ORF">SNE40_010531</name>
</gene>
<reference evidence="13 14" key="1">
    <citation type="submission" date="2024-01" db="EMBL/GenBank/DDBJ databases">
        <title>The genome of the rayed Mediterranean limpet Patella caerulea (Linnaeus, 1758).</title>
        <authorList>
            <person name="Anh-Thu Weber A."/>
            <person name="Halstead-Nussloch G."/>
        </authorList>
    </citation>
    <scope>NUCLEOTIDE SEQUENCE [LARGE SCALE GENOMIC DNA]</scope>
    <source>
        <strain evidence="13">AATW-2023a</strain>
        <tissue evidence="13">Whole specimen</tissue>
    </source>
</reference>
<dbReference type="PROSITE" id="PS01209">
    <property type="entry name" value="LDLRA_1"/>
    <property type="match status" value="1"/>
</dbReference>
<dbReference type="InterPro" id="IPR011106">
    <property type="entry name" value="MANSC_N"/>
</dbReference>
<feature type="compositionally biased region" description="Basic and acidic residues" evidence="9">
    <location>
        <begin position="751"/>
        <end position="767"/>
    </location>
</feature>
<feature type="transmembrane region" description="Helical" evidence="10">
    <location>
        <begin position="838"/>
        <end position="857"/>
    </location>
</feature>
<evidence type="ECO:0000256" key="5">
    <source>
        <dbReference type="ARBA" id="ARBA00023136"/>
    </source>
</evidence>
<feature type="compositionally biased region" description="Basic and acidic residues" evidence="9">
    <location>
        <begin position="170"/>
        <end position="187"/>
    </location>
</feature>
<sequence length="886" mass="99889">MKILLVLILVISPIVLCKESIDDLVHLLDDPKTLYEIVKRLGDSETPDNLASEPDYDIKTPNQNQDSTQGCKYKNFTKTIIKTKASTKAGAQFLDSVDGLKSNYECVERCCSLDGCELAVYENKNRRNCYLFACKEKTTGKNLCEFASHDDYISTSVSHSVKIKVSQGRNNHEDDLQDLSDGKKPEVKILPTPSPTTTTSTTTTTTTTQKPELPHSVSLGDKCRSQIDCEDSHALCVMETCTCRNNYYNKNKKGTCREVCGHSRFECQVVGLDGPDCVRLSLVCDGTKDCNDGSDEVNCQTEAPLPKLPWHSKFSVFGSNFDSKLRQTVLGTASPEENINSLQVVPSADTAAMNREFHQPKASMDVRKQEIQSKKLDSDIQNIKDLTPDVNSEKNSQVRPDNRDEVSNDDQLENGSPEIIVLTTTFRPEPLVVWPDSSTDEEVIVPKQNHHHQNSVNQVIKPPESVSPRKETAYHYHEEVPLETYVPDNKFSFQGKKGPSYYIANQKSPNDDDVDVIRKTDVKIVNQPKPVPTQNSRPVHDAHMRTDPLASSSQEVDLQPQQPEIRGRKYPDNQIYQGYSSYNQPQYRPHYSPDLTGSDLNDRQRDRTPYNRMYSNNRPQPYQPQPQPYPPRQGYQNPPPARNQFQNYVYDYPEYEPYQNEKEDSGSSDHPYFPGFFNMFNSKDGKKTPGKIPKTEVKPHTSSKEIDTSKENHVKTNTQSEEKSTSDVDKTHSSNLVETDKSKSTNNDTPKSSDNDTPKSSDNDTPKSSDTAATSNSEETEKSTDEKDNENNQTEKNTKIHNDKVTTVEIDTIKEQSLIVTKEKVIVANPVSQAEGPIIALSLGLALTFILLVFVACRMRTIKRRLRKGRVLHSNEADYLINGMYL</sequence>
<proteinExistence type="predicted"/>
<accession>A0AAN8PUR0</accession>
<feature type="compositionally biased region" description="Basic and acidic residues" evidence="9">
    <location>
        <begin position="779"/>
        <end position="790"/>
    </location>
</feature>
<keyword evidence="14" id="KW-1185">Reference proteome</keyword>
<evidence type="ECO:0000256" key="10">
    <source>
        <dbReference type="SAM" id="Phobius"/>
    </source>
</evidence>
<feature type="compositionally biased region" description="Polar residues" evidence="9">
    <location>
        <begin position="574"/>
        <end position="586"/>
    </location>
</feature>
<dbReference type="Pfam" id="PF00057">
    <property type="entry name" value="Ldl_recept_a"/>
    <property type="match status" value="1"/>
</dbReference>
<dbReference type="InterPro" id="IPR013980">
    <property type="entry name" value="MANSC_dom"/>
</dbReference>
<dbReference type="PANTHER" id="PTHR46876:SF1">
    <property type="entry name" value="LOW-DENSITY LIPOPROTEIN RECEPTOR-RELATED PROTEIN 11"/>
    <property type="match status" value="1"/>
</dbReference>
<evidence type="ECO:0000256" key="6">
    <source>
        <dbReference type="ARBA" id="ARBA00023157"/>
    </source>
</evidence>
<evidence type="ECO:0000256" key="3">
    <source>
        <dbReference type="ARBA" id="ARBA00022729"/>
    </source>
</evidence>
<evidence type="ECO:0000256" key="11">
    <source>
        <dbReference type="SAM" id="SignalP"/>
    </source>
</evidence>
<feature type="compositionally biased region" description="Polar residues" evidence="9">
    <location>
        <begin position="768"/>
        <end position="777"/>
    </location>
</feature>
<evidence type="ECO:0000259" key="12">
    <source>
        <dbReference type="PROSITE" id="PS50986"/>
    </source>
</evidence>
<dbReference type="PANTHER" id="PTHR46876">
    <property type="entry name" value="LOW-DENSITY LIPOPROTEIN RECEPTOR-RELATED PROTEIN 11"/>
    <property type="match status" value="1"/>
</dbReference>
<dbReference type="GO" id="GO:0016020">
    <property type="term" value="C:membrane"/>
    <property type="evidence" value="ECO:0007669"/>
    <property type="project" value="UniProtKB-SubCell"/>
</dbReference>
<evidence type="ECO:0000256" key="7">
    <source>
        <dbReference type="ARBA" id="ARBA00023180"/>
    </source>
</evidence>
<evidence type="ECO:0000256" key="9">
    <source>
        <dbReference type="SAM" id="MobiDB-lite"/>
    </source>
</evidence>
<dbReference type="SMART" id="SM00192">
    <property type="entry name" value="LDLa"/>
    <property type="match status" value="1"/>
</dbReference>
<dbReference type="InterPro" id="IPR036055">
    <property type="entry name" value="LDL_receptor-like_sf"/>
</dbReference>
<dbReference type="Gene3D" id="2.40.128.620">
    <property type="match status" value="1"/>
</dbReference>
<keyword evidence="3 11" id="KW-0732">Signal</keyword>
<evidence type="ECO:0000256" key="2">
    <source>
        <dbReference type="ARBA" id="ARBA00022692"/>
    </source>
</evidence>
<feature type="compositionally biased region" description="Pro residues" evidence="9">
    <location>
        <begin position="621"/>
        <end position="641"/>
    </location>
</feature>
<feature type="compositionally biased region" description="Basic and acidic residues" evidence="9">
    <location>
        <begin position="361"/>
        <end position="378"/>
    </location>
</feature>
<dbReference type="Pfam" id="PF07502">
    <property type="entry name" value="MANEC"/>
    <property type="match status" value="1"/>
</dbReference>
<comment type="caution">
    <text evidence="13">The sequence shown here is derived from an EMBL/GenBank/DDBJ whole genome shotgun (WGS) entry which is preliminary data.</text>
</comment>
<dbReference type="SUPFAM" id="SSF57424">
    <property type="entry name" value="LDL receptor-like module"/>
    <property type="match status" value="1"/>
</dbReference>
<feature type="disulfide bond" evidence="8">
    <location>
        <begin position="284"/>
        <end position="299"/>
    </location>
</feature>
<keyword evidence="6 8" id="KW-1015">Disulfide bond</keyword>
<dbReference type="EMBL" id="JAZGQO010000007">
    <property type="protein sequence ID" value="KAK6182969.1"/>
    <property type="molecule type" value="Genomic_DNA"/>
</dbReference>
<comment type="caution">
    <text evidence="8">Lacks conserved residue(s) required for the propagation of feature annotation.</text>
</comment>
<keyword evidence="5 10" id="KW-0472">Membrane</keyword>
<feature type="signal peptide" evidence="11">
    <location>
        <begin position="1"/>
        <end position="17"/>
    </location>
</feature>
<feature type="region of interest" description="Disordered" evidence="9">
    <location>
        <begin position="166"/>
        <end position="213"/>
    </location>
</feature>
<feature type="compositionally biased region" description="Polar residues" evidence="9">
    <location>
        <begin position="389"/>
        <end position="399"/>
    </location>
</feature>
<name>A0AAN8PUR0_PATCE</name>
<feature type="domain" description="MANSC" evidence="12">
    <location>
        <begin position="75"/>
        <end position="155"/>
    </location>
</feature>
<dbReference type="InterPro" id="IPR002172">
    <property type="entry name" value="LDrepeatLR_classA_rpt"/>
</dbReference>
<dbReference type="PROSITE" id="PS50986">
    <property type="entry name" value="MANSC"/>
    <property type="match status" value="1"/>
</dbReference>
<evidence type="ECO:0000256" key="4">
    <source>
        <dbReference type="ARBA" id="ARBA00022989"/>
    </source>
</evidence>
<protein>
    <recommendedName>
        <fullName evidence="12">MANSC domain-containing protein</fullName>
    </recommendedName>
</protein>
<evidence type="ECO:0000313" key="13">
    <source>
        <dbReference type="EMBL" id="KAK6182969.1"/>
    </source>
</evidence>
<dbReference type="InterPro" id="IPR023415">
    <property type="entry name" value="LDLR_class-A_CS"/>
</dbReference>
<feature type="compositionally biased region" description="Basic and acidic residues" evidence="9">
    <location>
        <begin position="600"/>
        <end position="609"/>
    </location>
</feature>
<dbReference type="Proteomes" id="UP001347796">
    <property type="component" value="Unassembled WGS sequence"/>
</dbReference>
<feature type="compositionally biased region" description="Polar residues" evidence="9">
    <location>
        <begin position="549"/>
        <end position="562"/>
    </location>
</feature>
<feature type="chain" id="PRO_5043043910" description="MANSC domain-containing protein" evidence="11">
    <location>
        <begin position="18"/>
        <end position="886"/>
    </location>
</feature>
<organism evidence="13 14">
    <name type="scientific">Patella caerulea</name>
    <name type="common">Rayed Mediterranean limpet</name>
    <dbReference type="NCBI Taxonomy" id="87958"/>
    <lineage>
        <taxon>Eukaryota</taxon>
        <taxon>Metazoa</taxon>
        <taxon>Spiralia</taxon>
        <taxon>Lophotrochozoa</taxon>
        <taxon>Mollusca</taxon>
        <taxon>Gastropoda</taxon>
        <taxon>Patellogastropoda</taxon>
        <taxon>Patelloidea</taxon>
        <taxon>Patellidae</taxon>
        <taxon>Patella</taxon>
    </lineage>
</organism>
<keyword evidence="7" id="KW-0325">Glycoprotein</keyword>
<feature type="region of interest" description="Disordered" evidence="9">
    <location>
        <begin position="525"/>
        <end position="645"/>
    </location>
</feature>
<feature type="region of interest" description="Disordered" evidence="9">
    <location>
        <begin position="45"/>
        <end position="67"/>
    </location>
</feature>
<keyword evidence="4 10" id="KW-1133">Transmembrane helix</keyword>
<evidence type="ECO:0000256" key="8">
    <source>
        <dbReference type="PROSITE-ProRule" id="PRU00124"/>
    </source>
</evidence>
<keyword evidence="2 10" id="KW-0812">Transmembrane</keyword>
<feature type="compositionally biased region" description="Basic and acidic residues" evidence="9">
    <location>
        <begin position="683"/>
        <end position="743"/>
    </location>
</feature>
<comment type="subcellular location">
    <subcellularLocation>
        <location evidence="1">Membrane</location>
        <topology evidence="1">Single-pass type I membrane protein</topology>
    </subcellularLocation>
</comment>
<dbReference type="AlphaFoldDB" id="A0AAN8PUR0"/>
<feature type="region of interest" description="Disordered" evidence="9">
    <location>
        <begin position="361"/>
        <end position="416"/>
    </location>
</feature>